<dbReference type="EMBL" id="JBICBT010001293">
    <property type="protein sequence ID" value="KAL3074623.1"/>
    <property type="molecule type" value="Genomic_DNA"/>
</dbReference>
<dbReference type="Gene3D" id="1.20.140.10">
    <property type="entry name" value="Butyryl-CoA Dehydrogenase, subunit A, domain 3"/>
    <property type="match status" value="2"/>
</dbReference>
<comment type="cofactor">
    <cofactor evidence="1">
        <name>FAD</name>
        <dbReference type="ChEBI" id="CHEBI:57692"/>
    </cofactor>
</comment>
<comment type="caution">
    <text evidence="12">The sequence shown here is derived from an EMBL/GenBank/DDBJ whole genome shotgun (WGS) entry which is preliminary data.</text>
</comment>
<dbReference type="Gene3D" id="1.10.540.10">
    <property type="entry name" value="Acyl-CoA dehydrogenase/oxidase, N-terminal domain"/>
    <property type="match status" value="1"/>
</dbReference>
<comment type="subcellular location">
    <subcellularLocation>
        <location evidence="2">Mitochondrion</location>
    </subcellularLocation>
</comment>
<evidence type="ECO:0000259" key="11">
    <source>
        <dbReference type="Pfam" id="PF21343"/>
    </source>
</evidence>
<proteinExistence type="inferred from homology"/>
<evidence type="ECO:0008006" key="14">
    <source>
        <dbReference type="Google" id="ProtNLM"/>
    </source>
</evidence>
<evidence type="ECO:0000259" key="10">
    <source>
        <dbReference type="Pfam" id="PF02771"/>
    </source>
</evidence>
<keyword evidence="5" id="KW-0274">FAD</keyword>
<dbReference type="InterPro" id="IPR046373">
    <property type="entry name" value="Acyl-CoA_Oxase/DH_mid-dom_sf"/>
</dbReference>
<dbReference type="InterPro" id="IPR009075">
    <property type="entry name" value="AcylCo_DH/oxidase_C"/>
</dbReference>
<evidence type="ECO:0000256" key="5">
    <source>
        <dbReference type="ARBA" id="ARBA00022827"/>
    </source>
</evidence>
<evidence type="ECO:0000259" key="9">
    <source>
        <dbReference type="Pfam" id="PF00441"/>
    </source>
</evidence>
<dbReference type="InterPro" id="IPR049448">
    <property type="entry name" value="ACAD9/ACADV-like_C"/>
</dbReference>
<evidence type="ECO:0000256" key="6">
    <source>
        <dbReference type="ARBA" id="ARBA00022946"/>
    </source>
</evidence>
<dbReference type="Pfam" id="PF21343">
    <property type="entry name" value="ACAD9-ACADV_C"/>
    <property type="match status" value="1"/>
</dbReference>
<evidence type="ECO:0000313" key="12">
    <source>
        <dbReference type="EMBL" id="KAL3074623.1"/>
    </source>
</evidence>
<gene>
    <name evidence="12" type="ORF">niasHT_033650</name>
</gene>
<keyword evidence="7" id="KW-0560">Oxidoreductase</keyword>
<reference evidence="12 13" key="1">
    <citation type="submission" date="2024-10" db="EMBL/GenBank/DDBJ databases">
        <authorList>
            <person name="Kim D."/>
        </authorList>
    </citation>
    <scope>NUCLEOTIDE SEQUENCE [LARGE SCALE GENOMIC DNA]</scope>
    <source>
        <strain evidence="12">BH-2024</strain>
    </source>
</reference>
<dbReference type="InterPro" id="IPR037069">
    <property type="entry name" value="AcylCoA_DH/ox_N_sf"/>
</dbReference>
<accession>A0ABD2I667</accession>
<dbReference type="Pfam" id="PF00441">
    <property type="entry name" value="Acyl-CoA_dh_1"/>
    <property type="match status" value="1"/>
</dbReference>
<evidence type="ECO:0000256" key="4">
    <source>
        <dbReference type="ARBA" id="ARBA00022630"/>
    </source>
</evidence>
<evidence type="ECO:0000256" key="8">
    <source>
        <dbReference type="ARBA" id="ARBA00023128"/>
    </source>
</evidence>
<dbReference type="GO" id="GO:0005739">
    <property type="term" value="C:mitochondrion"/>
    <property type="evidence" value="ECO:0007669"/>
    <property type="project" value="UniProtKB-SubCell"/>
</dbReference>
<feature type="domain" description="Acyl-CoA dehydrogenase/oxidase C-terminal" evidence="9">
    <location>
        <begin position="349"/>
        <end position="467"/>
    </location>
</feature>
<feature type="domain" description="ACAD9/ACADV-like C-terminal" evidence="11">
    <location>
        <begin position="537"/>
        <end position="641"/>
    </location>
</feature>
<evidence type="ECO:0000256" key="2">
    <source>
        <dbReference type="ARBA" id="ARBA00004173"/>
    </source>
</evidence>
<dbReference type="PANTHER" id="PTHR43884">
    <property type="entry name" value="ACYL-COA DEHYDROGENASE"/>
    <property type="match status" value="1"/>
</dbReference>
<dbReference type="Proteomes" id="UP001620626">
    <property type="component" value="Unassembled WGS sequence"/>
</dbReference>
<dbReference type="Gene3D" id="2.40.110.10">
    <property type="entry name" value="Butyryl-CoA Dehydrogenase, subunit A, domain 2"/>
    <property type="match status" value="1"/>
</dbReference>
<dbReference type="GO" id="GO:0016491">
    <property type="term" value="F:oxidoreductase activity"/>
    <property type="evidence" value="ECO:0007669"/>
    <property type="project" value="UniProtKB-KW"/>
</dbReference>
<keyword evidence="8" id="KW-0496">Mitochondrion</keyword>
<dbReference type="InterPro" id="IPR036250">
    <property type="entry name" value="AcylCo_DH-like_C"/>
</dbReference>
<evidence type="ECO:0000313" key="13">
    <source>
        <dbReference type="Proteomes" id="UP001620626"/>
    </source>
</evidence>
<protein>
    <recommendedName>
        <fullName evidence="14">Acyl-CoA dehydrogenase</fullName>
    </recommendedName>
</protein>
<dbReference type="SUPFAM" id="SSF56645">
    <property type="entry name" value="Acyl-CoA dehydrogenase NM domain-like"/>
    <property type="match status" value="1"/>
</dbReference>
<evidence type="ECO:0000256" key="3">
    <source>
        <dbReference type="ARBA" id="ARBA00009347"/>
    </source>
</evidence>
<keyword evidence="6" id="KW-0809">Transit peptide</keyword>
<keyword evidence="4" id="KW-0285">Flavoprotein</keyword>
<organism evidence="12 13">
    <name type="scientific">Heterodera trifolii</name>
    <dbReference type="NCBI Taxonomy" id="157864"/>
    <lineage>
        <taxon>Eukaryota</taxon>
        <taxon>Metazoa</taxon>
        <taxon>Ecdysozoa</taxon>
        <taxon>Nematoda</taxon>
        <taxon>Chromadorea</taxon>
        <taxon>Rhabditida</taxon>
        <taxon>Tylenchina</taxon>
        <taxon>Tylenchomorpha</taxon>
        <taxon>Tylenchoidea</taxon>
        <taxon>Heteroderidae</taxon>
        <taxon>Heteroderinae</taxon>
        <taxon>Heterodera</taxon>
    </lineage>
</organism>
<dbReference type="GO" id="GO:0006631">
    <property type="term" value="P:fatty acid metabolic process"/>
    <property type="evidence" value="ECO:0007669"/>
    <property type="project" value="UniProtKB-ARBA"/>
</dbReference>
<keyword evidence="13" id="KW-1185">Reference proteome</keyword>
<dbReference type="InterPro" id="IPR009100">
    <property type="entry name" value="AcylCoA_DH/oxidase_NM_dom_sf"/>
</dbReference>
<dbReference type="PANTHER" id="PTHR43884:SF9">
    <property type="entry name" value="COMPLEX I ASSEMBLY FACTOR ACAD9, MITOCHONDRIAL"/>
    <property type="match status" value="1"/>
</dbReference>
<name>A0ABD2I667_9BILA</name>
<comment type="similarity">
    <text evidence="3">Belongs to the acyl-CoA dehydrogenase family.</text>
</comment>
<sequence length="667" mass="74312">MFPGLYTFQKCKRPLSLLLDFYYLNKQIIPTSAVSLSIGRVRFSSSDGAASSSSAPSVPSPKPTAAELAEFARQNMPIEKQSLTRGMGINAFEKDFIIYPEYGHNLEQERIKKFVNELDGDLQIAYDQLRTESPTSQEKDKFPAKVHLALAKHKVSAAAVPYEFGGMGFCHKDMLQLSECLGGQDLNLLSTYGAFSLATSLIIQYGTTEQKEHYLPGIASGQWRPAVCIDDETTGPQSNEHVFSAKGQHQFLSATKINVQNARNANLFIVFANRKVGDLVIPACYLIEPDTIVDQAVSSIKIRDQMKTGGLQRCNFSTVVFENVPLREWMLLGSNENAGYLTDELSVCGRIAYGAGIVGHLKKVLANLCHFANQQIKGNLRLSDSHPIQRSLTELGLITYVLESVVYYIAGMIDEELFLMQDIENAIVQRLCNRALRQSITTIAEVCGFAATNTELCFEQPMRDAVAMLAQSEPDLHLIRRISIPTLETYVNKFGGMAQFRSAFSTQKMFKLRMTDTREQDFLEPAIIHYIAEHVHPSLEPAASGLENSMSRLGQLFDKVCTEKGVHVNTDYIILGNVCEVMENLLAMTATIARSSRSYAIGLRGAENEIEWTIMFCLKASEDAKNIISDTLKNESFLRMNPRLTGVGQGMLQYNGYFPESPLEKNW</sequence>
<dbReference type="SUPFAM" id="SSF47203">
    <property type="entry name" value="Acyl-CoA dehydrogenase C-terminal domain-like"/>
    <property type="match status" value="1"/>
</dbReference>
<dbReference type="InterPro" id="IPR013786">
    <property type="entry name" value="AcylCoA_DH/ox_N"/>
</dbReference>
<evidence type="ECO:0000256" key="1">
    <source>
        <dbReference type="ARBA" id="ARBA00001974"/>
    </source>
</evidence>
<dbReference type="Pfam" id="PF02771">
    <property type="entry name" value="Acyl-CoA_dh_N"/>
    <property type="match status" value="1"/>
</dbReference>
<evidence type="ECO:0000256" key="7">
    <source>
        <dbReference type="ARBA" id="ARBA00023002"/>
    </source>
</evidence>
<dbReference type="AlphaFoldDB" id="A0ABD2I667"/>
<feature type="domain" description="Acyl-CoA dehydrogenase/oxidase N-terminal" evidence="10">
    <location>
        <begin position="136"/>
        <end position="222"/>
    </location>
</feature>